<dbReference type="Pfam" id="PF00578">
    <property type="entry name" value="AhpC-TSA"/>
    <property type="match status" value="1"/>
</dbReference>
<dbReference type="InterPro" id="IPR000866">
    <property type="entry name" value="AhpC/TSA"/>
</dbReference>
<protein>
    <recommendedName>
        <fullName evidence="1">Alkyl hydroperoxide reductase subunit C/ Thiol specific antioxidant domain-containing protein</fullName>
    </recommendedName>
</protein>
<accession>A0A381Z5S8</accession>
<reference evidence="2" key="1">
    <citation type="submission" date="2018-05" db="EMBL/GenBank/DDBJ databases">
        <authorList>
            <person name="Lanie J.A."/>
            <person name="Ng W.-L."/>
            <person name="Kazmierczak K.M."/>
            <person name="Andrzejewski T.M."/>
            <person name="Davidsen T.M."/>
            <person name="Wayne K.J."/>
            <person name="Tettelin H."/>
            <person name="Glass J.I."/>
            <person name="Rusch D."/>
            <person name="Podicherti R."/>
            <person name="Tsui H.-C.T."/>
            <person name="Winkler M.E."/>
        </authorList>
    </citation>
    <scope>NUCLEOTIDE SEQUENCE</scope>
</reference>
<evidence type="ECO:0000313" key="2">
    <source>
        <dbReference type="EMBL" id="SVA84504.1"/>
    </source>
</evidence>
<organism evidence="2">
    <name type="scientific">marine metagenome</name>
    <dbReference type="NCBI Taxonomy" id="408172"/>
    <lineage>
        <taxon>unclassified sequences</taxon>
        <taxon>metagenomes</taxon>
        <taxon>ecological metagenomes</taxon>
    </lineage>
</organism>
<proteinExistence type="predicted"/>
<dbReference type="GO" id="GO:0016491">
    <property type="term" value="F:oxidoreductase activity"/>
    <property type="evidence" value="ECO:0007669"/>
    <property type="project" value="InterPro"/>
</dbReference>
<gene>
    <name evidence="2" type="ORF">METZ01_LOCUS137358</name>
</gene>
<evidence type="ECO:0000259" key="1">
    <source>
        <dbReference type="Pfam" id="PF00578"/>
    </source>
</evidence>
<dbReference type="SUPFAM" id="SSF52833">
    <property type="entry name" value="Thioredoxin-like"/>
    <property type="match status" value="1"/>
</dbReference>
<dbReference type="Gene3D" id="3.40.30.10">
    <property type="entry name" value="Glutaredoxin"/>
    <property type="match status" value="1"/>
</dbReference>
<sequence length="73" mass="7850">MRKAIYLALLAGTFVLGAPVDTSAQLISVGEMAPDFALPGATRYGTLDEPVQLSDYRGETVVLAFFFRVRTPG</sequence>
<dbReference type="GO" id="GO:0016209">
    <property type="term" value="F:antioxidant activity"/>
    <property type="evidence" value="ECO:0007669"/>
    <property type="project" value="InterPro"/>
</dbReference>
<dbReference type="EMBL" id="UINC01020028">
    <property type="protein sequence ID" value="SVA84504.1"/>
    <property type="molecule type" value="Genomic_DNA"/>
</dbReference>
<name>A0A381Z5S8_9ZZZZ</name>
<feature type="domain" description="Alkyl hydroperoxide reductase subunit C/ Thiol specific antioxidant" evidence="1">
    <location>
        <begin position="29"/>
        <end position="72"/>
    </location>
</feature>
<dbReference type="AlphaFoldDB" id="A0A381Z5S8"/>
<dbReference type="InterPro" id="IPR036249">
    <property type="entry name" value="Thioredoxin-like_sf"/>
</dbReference>